<keyword evidence="1" id="KW-0812">Transmembrane</keyword>
<dbReference type="Proteomes" id="UP001225034">
    <property type="component" value="Unassembled WGS sequence"/>
</dbReference>
<dbReference type="RefSeq" id="WP_306979868.1">
    <property type="nucleotide sequence ID" value="NZ_JAUSUA010000001.1"/>
</dbReference>
<dbReference type="GO" id="GO:0006508">
    <property type="term" value="P:proteolysis"/>
    <property type="evidence" value="ECO:0007669"/>
    <property type="project" value="UniProtKB-KW"/>
</dbReference>
<dbReference type="InterPro" id="IPR003675">
    <property type="entry name" value="Rce1/LyrA-like_dom"/>
</dbReference>
<comment type="caution">
    <text evidence="3">The sequence shown here is derived from an EMBL/GenBank/DDBJ whole genome shotgun (WGS) entry which is preliminary data.</text>
</comment>
<organism evidence="3 4">
    <name type="scientific">Alkalicoccobacillus murimartini</name>
    <dbReference type="NCBI Taxonomy" id="171685"/>
    <lineage>
        <taxon>Bacteria</taxon>
        <taxon>Bacillati</taxon>
        <taxon>Bacillota</taxon>
        <taxon>Bacilli</taxon>
        <taxon>Bacillales</taxon>
        <taxon>Bacillaceae</taxon>
        <taxon>Alkalicoccobacillus</taxon>
    </lineage>
</organism>
<keyword evidence="3" id="KW-0645">Protease</keyword>
<feature type="transmembrane region" description="Helical" evidence="1">
    <location>
        <begin position="91"/>
        <end position="110"/>
    </location>
</feature>
<feature type="transmembrane region" description="Helical" evidence="1">
    <location>
        <begin position="145"/>
        <end position="161"/>
    </location>
</feature>
<evidence type="ECO:0000313" key="4">
    <source>
        <dbReference type="Proteomes" id="UP001225034"/>
    </source>
</evidence>
<evidence type="ECO:0000259" key="2">
    <source>
        <dbReference type="Pfam" id="PF02517"/>
    </source>
</evidence>
<evidence type="ECO:0000313" key="3">
    <source>
        <dbReference type="EMBL" id="MDQ0205877.1"/>
    </source>
</evidence>
<keyword evidence="1" id="KW-1133">Transmembrane helix</keyword>
<protein>
    <submittedName>
        <fullName evidence="3">Membrane protease YdiL (CAAX protease family)</fullName>
    </submittedName>
</protein>
<reference evidence="3 4" key="1">
    <citation type="submission" date="2023-07" db="EMBL/GenBank/DDBJ databases">
        <title>Genomic Encyclopedia of Type Strains, Phase IV (KMG-IV): sequencing the most valuable type-strain genomes for metagenomic binning, comparative biology and taxonomic classification.</title>
        <authorList>
            <person name="Goeker M."/>
        </authorList>
    </citation>
    <scope>NUCLEOTIDE SEQUENCE [LARGE SCALE GENOMIC DNA]</scope>
    <source>
        <strain evidence="3 4">DSM 19154</strain>
    </source>
</reference>
<name>A0ABT9YDH2_9BACI</name>
<evidence type="ECO:0000256" key="1">
    <source>
        <dbReference type="SAM" id="Phobius"/>
    </source>
</evidence>
<dbReference type="Pfam" id="PF02517">
    <property type="entry name" value="Rce1-like"/>
    <property type="match status" value="1"/>
</dbReference>
<keyword evidence="4" id="KW-1185">Reference proteome</keyword>
<gene>
    <name evidence="3" type="ORF">J2S05_000651</name>
</gene>
<feature type="domain" description="CAAX prenyl protease 2/Lysostaphin resistance protein A-like" evidence="2">
    <location>
        <begin position="98"/>
        <end position="180"/>
    </location>
</feature>
<feature type="transmembrane region" description="Helical" evidence="1">
    <location>
        <begin position="15"/>
        <end position="38"/>
    </location>
</feature>
<sequence length="192" mass="21915">METNRERLESLPVKVLYLNAYLTQLILFVIAAWLYWIFRDSLRDVFIISQLQIIEALIWGSTATAVILAIEWVIKRIVSENALDDGGINKLLFSQMSSFHMICFCLLVSIVEELLFRAILQSLLGLFGASLLFAIIHVRYVTKPVLFFVVTGVSFILGLLFHYTGNILVPITAHFLINLISGFYIRSTNKKR</sequence>
<keyword evidence="1" id="KW-0472">Membrane</keyword>
<keyword evidence="3" id="KW-0378">Hydrolase</keyword>
<accession>A0ABT9YDH2</accession>
<dbReference type="GO" id="GO:0008233">
    <property type="term" value="F:peptidase activity"/>
    <property type="evidence" value="ECO:0007669"/>
    <property type="project" value="UniProtKB-KW"/>
</dbReference>
<proteinExistence type="predicted"/>
<feature type="transmembrane region" description="Helical" evidence="1">
    <location>
        <begin position="50"/>
        <end position="70"/>
    </location>
</feature>
<feature type="transmembrane region" description="Helical" evidence="1">
    <location>
        <begin position="167"/>
        <end position="185"/>
    </location>
</feature>
<dbReference type="EMBL" id="JAUSUA010000001">
    <property type="protein sequence ID" value="MDQ0205877.1"/>
    <property type="molecule type" value="Genomic_DNA"/>
</dbReference>
<feature type="transmembrane region" description="Helical" evidence="1">
    <location>
        <begin position="116"/>
        <end position="138"/>
    </location>
</feature>